<dbReference type="InterPro" id="IPR029069">
    <property type="entry name" value="HotDog_dom_sf"/>
</dbReference>
<organism evidence="1 2">
    <name type="scientific">Epidermidibacterium keratini</name>
    <dbReference type="NCBI Taxonomy" id="1891644"/>
    <lineage>
        <taxon>Bacteria</taxon>
        <taxon>Bacillati</taxon>
        <taxon>Actinomycetota</taxon>
        <taxon>Actinomycetes</taxon>
        <taxon>Sporichthyales</taxon>
        <taxon>Sporichthyaceae</taxon>
        <taxon>Epidermidibacterium</taxon>
    </lineage>
</organism>
<dbReference type="GO" id="GO:0019171">
    <property type="term" value="F:(3R)-hydroxyacyl-[acyl-carrier-protein] dehydratase activity"/>
    <property type="evidence" value="ECO:0007669"/>
    <property type="project" value="TreeGrafter"/>
</dbReference>
<keyword evidence="2" id="KW-1185">Reference proteome</keyword>
<gene>
    <name evidence="1" type="ORF">EK0264_19105</name>
</gene>
<name>A0A7L4YSL4_9ACTN</name>
<evidence type="ECO:0000313" key="2">
    <source>
        <dbReference type="Proteomes" id="UP000463857"/>
    </source>
</evidence>
<sequence length="288" mass="31589">MDEHPLAQYVEQWHPEPAERRAVIDLETAVQLGDILDFEAPTSGVLPPLWQWGYFHSWPRLPGLGADGHPVEDAFQPPIPGRRRMWAGGSVQVRRPLSIGQEATCRGELVSAVPKSGRTGAMILATVRYEYSQQGQTCIVEEQNHVYRGADDGSAPDWGARPSALPTSDAPWQHAMVTDPIRLFRMSALTANSHRIHYDRPYAQDVEGYVNLVVHGPLLAMQLGVLAARFDPRLELTRFDYRVQAPVFVGEPVLATGGPASAQTELAVISEGGRAHVAATAAYAETQQ</sequence>
<protein>
    <recommendedName>
        <fullName evidence="3">N-terminal of MaoC-like dehydratase domain-containing protein</fullName>
    </recommendedName>
</protein>
<dbReference type="PANTHER" id="PTHR28152">
    <property type="entry name" value="HYDROXYACYL-THIOESTER DEHYDRATASE TYPE 2, MITOCHONDRIAL"/>
    <property type="match status" value="1"/>
</dbReference>
<dbReference type="OrthoDB" id="7183822at2"/>
<reference evidence="1 2" key="1">
    <citation type="journal article" date="2018" name="Int. J. Syst. Evol. Microbiol.">
        <title>Epidermidibacterium keratini gen. nov., sp. nov., a member of the family Sporichthyaceae, isolated from keratin epidermis.</title>
        <authorList>
            <person name="Lee D.G."/>
            <person name="Trujillo M.E."/>
            <person name="Kang S."/>
            <person name="Nam J.J."/>
            <person name="Kim Y.J."/>
        </authorList>
    </citation>
    <scope>NUCLEOTIDE SEQUENCE [LARGE SCALE GENOMIC DNA]</scope>
    <source>
        <strain evidence="1 2">EPI-7</strain>
    </source>
</reference>
<dbReference type="InParanoid" id="A0A7L4YSL4"/>
<dbReference type="InterPro" id="IPR052741">
    <property type="entry name" value="Mitochondrial_HTD2"/>
</dbReference>
<accession>A0A7L4YSL4</accession>
<dbReference type="SUPFAM" id="SSF54637">
    <property type="entry name" value="Thioesterase/thiol ester dehydrase-isomerase"/>
    <property type="match status" value="2"/>
</dbReference>
<dbReference type="RefSeq" id="WP_159547290.1">
    <property type="nucleotide sequence ID" value="NZ_CP047156.1"/>
</dbReference>
<dbReference type="Proteomes" id="UP000463857">
    <property type="component" value="Chromosome"/>
</dbReference>
<evidence type="ECO:0008006" key="3">
    <source>
        <dbReference type="Google" id="ProtNLM"/>
    </source>
</evidence>
<dbReference type="Gene3D" id="3.10.129.10">
    <property type="entry name" value="Hotdog Thioesterase"/>
    <property type="match status" value="2"/>
</dbReference>
<proteinExistence type="predicted"/>
<dbReference type="PANTHER" id="PTHR28152:SF1">
    <property type="entry name" value="HYDROXYACYL-THIOESTER DEHYDRATASE TYPE 2, MITOCHONDRIAL"/>
    <property type="match status" value="1"/>
</dbReference>
<dbReference type="KEGG" id="eke:EK0264_19105"/>
<dbReference type="EMBL" id="CP047156">
    <property type="protein sequence ID" value="QHC02166.1"/>
    <property type="molecule type" value="Genomic_DNA"/>
</dbReference>
<dbReference type="AlphaFoldDB" id="A0A7L4YSL4"/>
<evidence type="ECO:0000313" key="1">
    <source>
        <dbReference type="EMBL" id="QHC02166.1"/>
    </source>
</evidence>